<dbReference type="InterPro" id="IPR044861">
    <property type="entry name" value="IPNS-like_FE2OG_OXY"/>
</dbReference>
<dbReference type="Pfam" id="PF14226">
    <property type="entry name" value="DIOX_N"/>
    <property type="match status" value="1"/>
</dbReference>
<dbReference type="EMBL" id="LIHL02000012">
    <property type="protein sequence ID" value="KAF5452553.1"/>
    <property type="molecule type" value="Genomic_DNA"/>
</dbReference>
<dbReference type="OrthoDB" id="288590at2759"/>
<protein>
    <recommendedName>
        <fullName evidence="4">Fe2OG dioxygenase domain-containing protein</fullName>
    </recommendedName>
</protein>
<dbReference type="InterPro" id="IPR027443">
    <property type="entry name" value="IPNS-like_sf"/>
</dbReference>
<evidence type="ECO:0000256" key="1">
    <source>
        <dbReference type="ARBA" id="ARBA00022723"/>
    </source>
</evidence>
<evidence type="ECO:0000259" key="4">
    <source>
        <dbReference type="PROSITE" id="PS51471"/>
    </source>
</evidence>
<keyword evidence="1 3" id="KW-0479">Metal-binding</keyword>
<sequence>MHFIQFFALQSSSQFLVFQKIKKFITMAVQTQTKIPVVDFSDENLKPGTTSWLKVRNDVCRALEEYGCFAAELGNKFPLELHEAIFGAAQELFDFPTETKEKVTSEKLFHGYVASPLRERMMIDNATSPEVIRKLTNIFWPNGNDHVRESADAYVKKMTELDEMVTRMVFENYGAEKYYDSHLELTSRTLSLLRYKKHQKDGNNEGIKTHTDKHFTTILHQNRVRGLEVKTKDGEWIGFDPSPSSFLFLAGDALQVWSNDRIEASLHRVMLVENEERYSLGTFAFHEGTIHVPEELVDEKHPLQYNPFNNHEYAKAQVALIQKEISLKSFCGVNC</sequence>
<reference evidence="5" key="2">
    <citation type="submission" date="2020-03" db="EMBL/GenBank/DDBJ databases">
        <title>Walnut 2.0.</title>
        <authorList>
            <person name="Marrano A."/>
            <person name="Britton M."/>
            <person name="Zimin A.V."/>
            <person name="Zaini P.A."/>
            <person name="Workman R."/>
            <person name="Puiu D."/>
            <person name="Bianco L."/>
            <person name="Allen B.J."/>
            <person name="Troggio M."/>
            <person name="Leslie C.A."/>
            <person name="Timp W."/>
            <person name="Dendekar A."/>
            <person name="Salzberg S.L."/>
            <person name="Neale D.B."/>
        </authorList>
    </citation>
    <scope>NUCLEOTIDE SEQUENCE</scope>
    <source>
        <tissue evidence="5">Leaves</tissue>
    </source>
</reference>
<feature type="domain" description="Fe2OG dioxygenase" evidence="4">
    <location>
        <begin position="186"/>
        <end position="287"/>
    </location>
</feature>
<dbReference type="KEGG" id="jre:109005831"/>
<keyword evidence="3" id="KW-0560">Oxidoreductase</keyword>
<dbReference type="InterPro" id="IPR005123">
    <property type="entry name" value="Oxoglu/Fe-dep_dioxygenase_dom"/>
</dbReference>
<dbReference type="InterPro" id="IPR026992">
    <property type="entry name" value="DIOX_N"/>
</dbReference>
<accession>A0A833U8T8</accession>
<dbReference type="Proteomes" id="UP000619265">
    <property type="component" value="Unassembled WGS sequence"/>
</dbReference>
<keyword evidence="2 3" id="KW-0408">Iron</keyword>
<dbReference type="Pfam" id="PF03171">
    <property type="entry name" value="2OG-FeII_Oxy"/>
    <property type="match status" value="1"/>
</dbReference>
<evidence type="ECO:0000256" key="2">
    <source>
        <dbReference type="ARBA" id="ARBA00023004"/>
    </source>
</evidence>
<evidence type="ECO:0000313" key="5">
    <source>
        <dbReference type="EMBL" id="KAF5452553.1"/>
    </source>
</evidence>
<reference evidence="5" key="1">
    <citation type="submission" date="2015-10" db="EMBL/GenBank/DDBJ databases">
        <authorList>
            <person name="Martinez-Garcia P.J."/>
            <person name="Crepeau M.W."/>
            <person name="Puiu D."/>
            <person name="Gonzalez-Ibeas D."/>
            <person name="Whalen J."/>
            <person name="Stevens K."/>
            <person name="Paul R."/>
            <person name="Butterfield T."/>
            <person name="Britton M."/>
            <person name="Reagan R."/>
            <person name="Chakraborty S."/>
            <person name="Walawage S.L."/>
            <person name="Vasquez-Gross H.A."/>
            <person name="Cardeno C."/>
            <person name="Famula R."/>
            <person name="Pratt K."/>
            <person name="Kuruganti S."/>
            <person name="Aradhya M.K."/>
            <person name="Leslie C.A."/>
            <person name="Dandekar A.M."/>
            <person name="Salzberg S.L."/>
            <person name="Wegrzyn J.L."/>
            <person name="Langley C.H."/>
            <person name="Neale D.B."/>
        </authorList>
    </citation>
    <scope>NUCLEOTIDE SEQUENCE</scope>
    <source>
        <tissue evidence="5">Leaves</tissue>
    </source>
</reference>
<dbReference type="GO" id="GO:0046872">
    <property type="term" value="F:metal ion binding"/>
    <property type="evidence" value="ECO:0007669"/>
    <property type="project" value="UniProtKB-KW"/>
</dbReference>
<dbReference type="Gramene" id="Jr12_13290_p1">
    <property type="protein sequence ID" value="cds.Jr12_13290_p1"/>
    <property type="gene ID" value="Jr12_13290"/>
</dbReference>
<comment type="caution">
    <text evidence="5">The sequence shown here is derived from an EMBL/GenBank/DDBJ whole genome shotgun (WGS) entry which is preliminary data.</text>
</comment>
<organism evidence="5 6">
    <name type="scientific">Juglans regia</name>
    <name type="common">English walnut</name>
    <dbReference type="NCBI Taxonomy" id="51240"/>
    <lineage>
        <taxon>Eukaryota</taxon>
        <taxon>Viridiplantae</taxon>
        <taxon>Streptophyta</taxon>
        <taxon>Embryophyta</taxon>
        <taxon>Tracheophyta</taxon>
        <taxon>Spermatophyta</taxon>
        <taxon>Magnoliopsida</taxon>
        <taxon>eudicotyledons</taxon>
        <taxon>Gunneridae</taxon>
        <taxon>Pentapetalae</taxon>
        <taxon>rosids</taxon>
        <taxon>fabids</taxon>
        <taxon>Fagales</taxon>
        <taxon>Juglandaceae</taxon>
        <taxon>Juglans</taxon>
    </lineage>
</organism>
<dbReference type="PANTHER" id="PTHR47990">
    <property type="entry name" value="2-OXOGLUTARATE (2OG) AND FE(II)-DEPENDENT OXYGENASE SUPERFAMILY PROTEIN-RELATED"/>
    <property type="match status" value="1"/>
</dbReference>
<proteinExistence type="inferred from homology"/>
<evidence type="ECO:0000256" key="3">
    <source>
        <dbReference type="RuleBase" id="RU003682"/>
    </source>
</evidence>
<dbReference type="SUPFAM" id="SSF51197">
    <property type="entry name" value="Clavaminate synthase-like"/>
    <property type="match status" value="1"/>
</dbReference>
<dbReference type="RefSeq" id="XP_018840430.2">
    <property type="nucleotide sequence ID" value="XM_018984885.2"/>
</dbReference>
<dbReference type="PROSITE" id="PS51471">
    <property type="entry name" value="FE2OG_OXY"/>
    <property type="match status" value="1"/>
</dbReference>
<name>A0A833U8T8_JUGRE</name>
<dbReference type="GO" id="GO:0016491">
    <property type="term" value="F:oxidoreductase activity"/>
    <property type="evidence" value="ECO:0007669"/>
    <property type="project" value="UniProtKB-KW"/>
</dbReference>
<evidence type="ECO:0000313" key="6">
    <source>
        <dbReference type="Proteomes" id="UP000619265"/>
    </source>
</evidence>
<dbReference type="Gene3D" id="2.60.120.330">
    <property type="entry name" value="B-lactam Antibiotic, Isopenicillin N Synthase, Chain"/>
    <property type="match status" value="1"/>
</dbReference>
<dbReference type="InterPro" id="IPR050231">
    <property type="entry name" value="Iron_ascorbate_oxido_reductase"/>
</dbReference>
<dbReference type="AlphaFoldDB" id="A0A833U8T8"/>
<comment type="similarity">
    <text evidence="3">Belongs to the iron/ascorbate-dependent oxidoreductase family.</text>
</comment>
<gene>
    <name evidence="5" type="ORF">F2P56_027533</name>
</gene>